<evidence type="ECO:0000313" key="1">
    <source>
        <dbReference type="EMBL" id="MDT8904048.1"/>
    </source>
</evidence>
<evidence type="ECO:0000313" key="2">
    <source>
        <dbReference type="Proteomes" id="UP001254848"/>
    </source>
</evidence>
<accession>A0ABU3P4X0</accession>
<protein>
    <submittedName>
        <fullName evidence="1">Uncharacterized protein</fullName>
    </submittedName>
</protein>
<gene>
    <name evidence="1" type="ORF">Q4T40_22670</name>
</gene>
<keyword evidence="2" id="KW-1185">Reference proteome</keyword>
<proteinExistence type="predicted"/>
<name>A0ABU3P4X0_9FIRM</name>
<reference evidence="1 2" key="1">
    <citation type="submission" date="2023-07" db="EMBL/GenBank/DDBJ databases">
        <title>The novel representative of Negativicutes class, Anaeroselena agilis gen. nov. sp. nov.</title>
        <authorList>
            <person name="Prokofeva M.I."/>
            <person name="Elcheninov A.G."/>
            <person name="Klyukina A."/>
            <person name="Kublanov I.V."/>
            <person name="Frolov E.N."/>
            <person name="Podosokorskaya O.A."/>
        </authorList>
    </citation>
    <scope>NUCLEOTIDE SEQUENCE [LARGE SCALE GENOMIC DNA]</scope>
    <source>
        <strain evidence="1 2">4137-cl</strain>
    </source>
</reference>
<comment type="caution">
    <text evidence="1">The sequence shown here is derived from an EMBL/GenBank/DDBJ whole genome shotgun (WGS) entry which is preliminary data.</text>
</comment>
<organism evidence="1 2">
    <name type="scientific">Anaeroselena agilis</name>
    <dbReference type="NCBI Taxonomy" id="3063788"/>
    <lineage>
        <taxon>Bacteria</taxon>
        <taxon>Bacillati</taxon>
        <taxon>Bacillota</taxon>
        <taxon>Negativicutes</taxon>
        <taxon>Acetonemataceae</taxon>
        <taxon>Anaeroselena</taxon>
    </lineage>
</organism>
<sequence length="72" mass="8115">MAVKVCKTVLKLLVKDIDFTAAEAKVSFNTVLDALATDHPEITVSEEEWNKLDEQTRNSLIDQAKETLKVIR</sequence>
<dbReference type="Proteomes" id="UP001254848">
    <property type="component" value="Unassembled WGS sequence"/>
</dbReference>
<dbReference type="EMBL" id="JAUOZS010000002">
    <property type="protein sequence ID" value="MDT8904048.1"/>
    <property type="molecule type" value="Genomic_DNA"/>
</dbReference>
<dbReference type="RefSeq" id="WP_413782609.1">
    <property type="nucleotide sequence ID" value="NZ_JAUOZS010000002.1"/>
</dbReference>